<dbReference type="Pfam" id="PF00691">
    <property type="entry name" value="OmpA"/>
    <property type="match status" value="1"/>
</dbReference>
<protein>
    <submittedName>
        <fullName evidence="6">OmpA family protein</fullName>
    </submittedName>
</protein>
<keyword evidence="3" id="KW-0998">Cell outer membrane</keyword>
<dbReference type="InterPro" id="IPR011990">
    <property type="entry name" value="TPR-like_helical_dom_sf"/>
</dbReference>
<dbReference type="InterPro" id="IPR011659">
    <property type="entry name" value="WD40"/>
</dbReference>
<dbReference type="CDD" id="cd07185">
    <property type="entry name" value="OmpA_C-like"/>
    <property type="match status" value="1"/>
</dbReference>
<evidence type="ECO:0000256" key="1">
    <source>
        <dbReference type="ARBA" id="ARBA00004442"/>
    </source>
</evidence>
<dbReference type="InterPro" id="IPR050330">
    <property type="entry name" value="Bact_OuterMem_StrucFunc"/>
</dbReference>
<dbReference type="Pfam" id="PF07676">
    <property type="entry name" value="PD40"/>
    <property type="match status" value="2"/>
</dbReference>
<dbReference type="PANTHER" id="PTHR30329:SF21">
    <property type="entry name" value="LIPOPROTEIN YIAD-RELATED"/>
    <property type="match status" value="1"/>
</dbReference>
<comment type="caution">
    <text evidence="6">The sequence shown here is derived from an EMBL/GenBank/DDBJ whole genome shotgun (WGS) entry which is preliminary data.</text>
</comment>
<evidence type="ECO:0000256" key="4">
    <source>
        <dbReference type="PROSITE-ProRule" id="PRU00473"/>
    </source>
</evidence>
<dbReference type="PANTHER" id="PTHR30329">
    <property type="entry name" value="STATOR ELEMENT OF FLAGELLAR MOTOR COMPLEX"/>
    <property type="match status" value="1"/>
</dbReference>
<evidence type="ECO:0000313" key="6">
    <source>
        <dbReference type="EMBL" id="MFC4690450.1"/>
    </source>
</evidence>
<dbReference type="Gene3D" id="2.120.10.30">
    <property type="entry name" value="TolB, C-terminal domain"/>
    <property type="match status" value="1"/>
</dbReference>
<dbReference type="Gene3D" id="3.30.1330.60">
    <property type="entry name" value="OmpA-like domain"/>
    <property type="match status" value="1"/>
</dbReference>
<gene>
    <name evidence="6" type="ORF">ACFO5T_08420</name>
</gene>
<dbReference type="InterPro" id="IPR036737">
    <property type="entry name" value="OmpA-like_sf"/>
</dbReference>
<reference evidence="7" key="1">
    <citation type="journal article" date="2019" name="Int. J. Syst. Evol. Microbiol.">
        <title>The Global Catalogue of Microorganisms (GCM) 10K type strain sequencing project: providing services to taxonomists for standard genome sequencing and annotation.</title>
        <authorList>
            <consortium name="The Broad Institute Genomics Platform"/>
            <consortium name="The Broad Institute Genome Sequencing Center for Infectious Disease"/>
            <person name="Wu L."/>
            <person name="Ma J."/>
        </authorList>
    </citation>
    <scope>NUCLEOTIDE SEQUENCE [LARGE SCALE GENOMIC DNA]</scope>
    <source>
        <strain evidence="7">CGMCC 4.7427</strain>
    </source>
</reference>
<evidence type="ECO:0000259" key="5">
    <source>
        <dbReference type="PROSITE" id="PS51123"/>
    </source>
</evidence>
<organism evidence="6 7">
    <name type="scientific">Dokdonia genika</name>
    <dbReference type="NCBI Taxonomy" id="308113"/>
    <lineage>
        <taxon>Bacteria</taxon>
        <taxon>Pseudomonadati</taxon>
        <taxon>Bacteroidota</taxon>
        <taxon>Flavobacteriia</taxon>
        <taxon>Flavobacteriales</taxon>
        <taxon>Flavobacteriaceae</taxon>
        <taxon>Dokdonia</taxon>
    </lineage>
</organism>
<evidence type="ECO:0000256" key="3">
    <source>
        <dbReference type="ARBA" id="ARBA00023237"/>
    </source>
</evidence>
<evidence type="ECO:0000256" key="2">
    <source>
        <dbReference type="ARBA" id="ARBA00023136"/>
    </source>
</evidence>
<dbReference type="PROSITE" id="PS51123">
    <property type="entry name" value="OMPA_2"/>
    <property type="match status" value="1"/>
</dbReference>
<keyword evidence="2 4" id="KW-0472">Membrane</keyword>
<dbReference type="SUPFAM" id="SSF103088">
    <property type="entry name" value="OmpA-like"/>
    <property type="match status" value="1"/>
</dbReference>
<dbReference type="Proteomes" id="UP001595878">
    <property type="component" value="Unassembled WGS sequence"/>
</dbReference>
<dbReference type="PRINTS" id="PR01021">
    <property type="entry name" value="OMPADOMAIN"/>
</dbReference>
<keyword evidence="7" id="KW-1185">Reference proteome</keyword>
<evidence type="ECO:0000313" key="7">
    <source>
        <dbReference type="Proteomes" id="UP001595878"/>
    </source>
</evidence>
<dbReference type="Pfam" id="PF13620">
    <property type="entry name" value="CarboxypepD_reg"/>
    <property type="match status" value="1"/>
</dbReference>
<feature type="domain" description="OmpA-like" evidence="5">
    <location>
        <begin position="529"/>
        <end position="650"/>
    </location>
</feature>
<name>A0ABV9LBA1_9FLAO</name>
<dbReference type="RefSeq" id="WP_380033564.1">
    <property type="nucleotide sequence ID" value="NZ_JBHSHB010000014.1"/>
</dbReference>
<comment type="subcellular location">
    <subcellularLocation>
        <location evidence="1">Cell outer membrane</location>
    </subcellularLocation>
</comment>
<sequence>MMIKTINICLCILFLGTVGLYAQEGKIDRADKKFDQYAFVDARKIYLEVADKGYESADLFQKIADSYYFNAGYADAQVWYEKLISTFPDEIKPEYYFRYSQTLRALKNYDKADDMMATFNDLNGDDVRAVLFEAEPNYLKNIDYKKSTYTVQDIRSINSRYSDFAPTEYEGKLIFASSRDTGGVSKKIHKWNNEPFLDLYETKVGEQTESYSKPKNYSRELNSKFHESTTTFTKDGQTVYFTRNNYNKGTYKKSKEGTNKLKIYKSRKKNGRWSTPVEMPFNSDEYSTAHPALNEDNTKLYFASDMPGTLGLSDIWVVNVDSTDVVSEPVNLGRPINTEGRETFPFLSDKGVLYFSSDGHPGLGGLDVFATAPDASGNAQDVIDNIGEPINSSYDDFTFIVNEDTKVGYFASNRKQGVGSDDIYKFTKEEIPCEIELVGVVTDRDSGEPIPGATVTLLDYNGNVVSSVQTTDSGYYAFDNSYCDTQYIIRGAKETYSGAEAITKTPDVSGTVTNDLELSLLQKPIKVGDDLAKILELNPIYFDFDRFNIRPDAALELEKVLAVMREYPNMVIDARSHTDSRGNDSYNLSLSDKRAKSTVNYIIAEGISSSRISGRGYGETQLTNECSNGVQCSEEAHQLNRRSEFIVISN</sequence>
<dbReference type="InterPro" id="IPR006665">
    <property type="entry name" value="OmpA-like"/>
</dbReference>
<dbReference type="SUPFAM" id="SSF48452">
    <property type="entry name" value="TPR-like"/>
    <property type="match status" value="1"/>
</dbReference>
<dbReference type="SUPFAM" id="SSF49478">
    <property type="entry name" value="Cna protein B-type domain"/>
    <property type="match status" value="1"/>
</dbReference>
<proteinExistence type="predicted"/>
<dbReference type="Gene3D" id="1.25.40.10">
    <property type="entry name" value="Tetratricopeptide repeat domain"/>
    <property type="match status" value="1"/>
</dbReference>
<dbReference type="SUPFAM" id="SSF82171">
    <property type="entry name" value="DPP6 N-terminal domain-like"/>
    <property type="match status" value="1"/>
</dbReference>
<dbReference type="InterPro" id="IPR011042">
    <property type="entry name" value="6-blade_b-propeller_TolB-like"/>
</dbReference>
<dbReference type="InterPro" id="IPR006664">
    <property type="entry name" value="OMP_bac"/>
</dbReference>
<accession>A0ABV9LBA1</accession>
<dbReference type="Gene3D" id="2.60.40.1120">
    <property type="entry name" value="Carboxypeptidase-like, regulatory domain"/>
    <property type="match status" value="1"/>
</dbReference>
<dbReference type="EMBL" id="JBHSHB010000014">
    <property type="protein sequence ID" value="MFC4690450.1"/>
    <property type="molecule type" value="Genomic_DNA"/>
</dbReference>